<evidence type="ECO:0000313" key="1">
    <source>
        <dbReference type="EMBL" id="GAA4256036.1"/>
    </source>
</evidence>
<keyword evidence="2" id="KW-1185">Reference proteome</keyword>
<proteinExistence type="predicted"/>
<comment type="caution">
    <text evidence="1">The sequence shown here is derived from an EMBL/GenBank/DDBJ whole genome shotgun (WGS) entry which is preliminary data.</text>
</comment>
<gene>
    <name evidence="1" type="ORF">GCM10022255_067220</name>
</gene>
<sequence>MTHEIGTAPPDFAEFYRAEAARVQHAMRAFAGRELGAEATAEGFARMLERWDRLRELGPAQRRAYALPVETEEPTPSDLPSSCAGAWKLTYAGGQFSVGDRGSACPALRRDRLLLMEDVSGNGLIGPGAAKVWPLQDVPDSLTPPFAFRVAGIPATTPGHTYELIHVRAADAGKATAGADAYEFYKHSMTISLTVVA</sequence>
<accession>A0ABP8DHE2</accession>
<dbReference type="Proteomes" id="UP001500620">
    <property type="component" value="Unassembled WGS sequence"/>
</dbReference>
<protein>
    <submittedName>
        <fullName evidence="1">Uncharacterized protein</fullName>
    </submittedName>
</protein>
<dbReference type="RefSeq" id="WP_345133049.1">
    <property type="nucleotide sequence ID" value="NZ_BAABAT010000023.1"/>
</dbReference>
<name>A0ABP8DHE2_9ACTN</name>
<dbReference type="EMBL" id="BAABAT010000023">
    <property type="protein sequence ID" value="GAA4256036.1"/>
    <property type="molecule type" value="Genomic_DNA"/>
</dbReference>
<organism evidence="1 2">
    <name type="scientific">Dactylosporangium darangshiense</name>
    <dbReference type="NCBI Taxonomy" id="579108"/>
    <lineage>
        <taxon>Bacteria</taxon>
        <taxon>Bacillati</taxon>
        <taxon>Actinomycetota</taxon>
        <taxon>Actinomycetes</taxon>
        <taxon>Micromonosporales</taxon>
        <taxon>Micromonosporaceae</taxon>
        <taxon>Dactylosporangium</taxon>
    </lineage>
</organism>
<evidence type="ECO:0000313" key="2">
    <source>
        <dbReference type="Proteomes" id="UP001500620"/>
    </source>
</evidence>
<reference evidence="2" key="1">
    <citation type="journal article" date="2019" name="Int. J. Syst. Evol. Microbiol.">
        <title>The Global Catalogue of Microorganisms (GCM) 10K type strain sequencing project: providing services to taxonomists for standard genome sequencing and annotation.</title>
        <authorList>
            <consortium name="The Broad Institute Genomics Platform"/>
            <consortium name="The Broad Institute Genome Sequencing Center for Infectious Disease"/>
            <person name="Wu L."/>
            <person name="Ma J."/>
        </authorList>
    </citation>
    <scope>NUCLEOTIDE SEQUENCE [LARGE SCALE GENOMIC DNA]</scope>
    <source>
        <strain evidence="2">JCM 17441</strain>
    </source>
</reference>